<keyword evidence="1" id="KW-1133">Transmembrane helix</keyword>
<dbReference type="RefSeq" id="WP_014824003.1">
    <property type="nucleotide sequence ID" value="NC_018065.1"/>
</dbReference>
<feature type="transmembrane region" description="Helical" evidence="1">
    <location>
        <begin position="99"/>
        <end position="117"/>
    </location>
</feature>
<gene>
    <name evidence="2" type="ordered locus">SSIL_2316</name>
</gene>
<proteinExistence type="predicted"/>
<accession>F2FAH2</accession>
<feature type="transmembrane region" description="Helical" evidence="1">
    <location>
        <begin position="43"/>
        <end position="64"/>
    </location>
</feature>
<sequence length="118" mass="13246">MIQVLFVILIWVIPIILLTNAYFKMDEEERQEFKSEFKKPLALFCVGLLVIGFLLSLSGNFLAIGLIQHIGATMVFISWFTTSVVNWKKGKTDFIKSAVLILLGVLGIAAYGLMVTYL</sequence>
<dbReference type="STRING" id="1002809.SSIL_2316"/>
<keyword evidence="1" id="KW-0472">Membrane</keyword>
<feature type="transmembrane region" description="Helical" evidence="1">
    <location>
        <begin position="6"/>
        <end position="23"/>
    </location>
</feature>
<feature type="transmembrane region" description="Helical" evidence="1">
    <location>
        <begin position="70"/>
        <end position="87"/>
    </location>
</feature>
<dbReference type="eggNOG" id="ENOG5032Z6Z">
    <property type="taxonomic scope" value="Bacteria"/>
</dbReference>
<keyword evidence="1" id="KW-0812">Transmembrane</keyword>
<reference evidence="3" key="1">
    <citation type="submission" date="2011-04" db="EMBL/GenBank/DDBJ databases">
        <title>Genome sequence of Solibacillus silvestris StLB046.</title>
        <authorList>
            <person name="Morohoshi T."/>
            <person name="Someya N."/>
            <person name="Ikeda T."/>
        </authorList>
    </citation>
    <scope>NUCLEOTIDE SEQUENCE [LARGE SCALE GENOMIC DNA]</scope>
    <source>
        <strain evidence="3">StLB046</strain>
    </source>
</reference>
<evidence type="ECO:0000256" key="1">
    <source>
        <dbReference type="SAM" id="Phobius"/>
    </source>
</evidence>
<reference evidence="2 3" key="2">
    <citation type="journal article" date="2012" name="J. Biosci. Bioeng.">
        <title>Complete genome sequence and characterization of the N-acylhomoserine lactone-degrading gene of the potato leaf-associated Solibacillus silvestris.</title>
        <authorList>
            <person name="Morohoshi T."/>
            <person name="Tominaga Y."/>
            <person name="Someya N."/>
            <person name="Ikeda T."/>
        </authorList>
    </citation>
    <scope>NUCLEOTIDE SEQUENCE [LARGE SCALE GENOMIC DNA]</scope>
    <source>
        <strain evidence="2 3">StLB046</strain>
    </source>
</reference>
<organism evidence="2 3">
    <name type="scientific">Solibacillus silvestris (strain StLB046)</name>
    <name type="common">Bacillus silvestris</name>
    <dbReference type="NCBI Taxonomy" id="1002809"/>
    <lineage>
        <taxon>Bacteria</taxon>
        <taxon>Bacillati</taxon>
        <taxon>Bacillota</taxon>
        <taxon>Bacilli</taxon>
        <taxon>Bacillales</taxon>
        <taxon>Caryophanaceae</taxon>
        <taxon>Solibacillus</taxon>
    </lineage>
</organism>
<protein>
    <submittedName>
        <fullName evidence="2">ABC-type Fe3+-siderophore transport system, permease component</fullName>
    </submittedName>
</protein>
<name>F2FAH2_SOLSS</name>
<dbReference type="KEGG" id="siv:SSIL_2316"/>
<dbReference type="HOGENOM" id="CLU_153030_0_0_9"/>
<evidence type="ECO:0000313" key="2">
    <source>
        <dbReference type="EMBL" id="BAK16739.1"/>
    </source>
</evidence>
<dbReference type="Proteomes" id="UP000006691">
    <property type="component" value="Chromosome"/>
</dbReference>
<keyword evidence="3" id="KW-1185">Reference proteome</keyword>
<dbReference type="AlphaFoldDB" id="F2FAH2"/>
<dbReference type="PATRIC" id="fig|1002809.3.peg.2337"/>
<evidence type="ECO:0000313" key="3">
    <source>
        <dbReference type="Proteomes" id="UP000006691"/>
    </source>
</evidence>
<dbReference type="EMBL" id="AP012157">
    <property type="protein sequence ID" value="BAK16739.1"/>
    <property type="molecule type" value="Genomic_DNA"/>
</dbReference>